<dbReference type="Proteomes" id="UP000183053">
    <property type="component" value="Unassembled WGS sequence"/>
</dbReference>
<sequence>MAEPSPRPGRGHPLVEAVRELVARIDGEIVEPGALRRGDVPLIWAGETVAGVRLPAVEAQAGDLDALLANLATEMGSPLGELARADKQRAVRLLEERGAFAYRRSAEAVAEALGVTRFTVYNYLNRMRG</sequence>
<evidence type="ECO:0000259" key="1">
    <source>
        <dbReference type="Pfam" id="PF13309"/>
    </source>
</evidence>
<dbReference type="InterPro" id="IPR039445">
    <property type="entry name" value="DauR-like_HTH"/>
</dbReference>
<dbReference type="RefSeq" id="WP_068566109.1">
    <property type="nucleotide sequence ID" value="NZ_FNLF01000002.1"/>
</dbReference>
<feature type="domain" description="Transcriptional regulator DauR-like HTH" evidence="1">
    <location>
        <begin position="64"/>
        <end position="125"/>
    </location>
</feature>
<evidence type="ECO:0000313" key="2">
    <source>
        <dbReference type="EMBL" id="SDQ72717.1"/>
    </source>
</evidence>
<name>A0A1H1D863_9ACTN</name>
<dbReference type="AlphaFoldDB" id="A0A1H1D863"/>
<proteinExistence type="predicted"/>
<gene>
    <name evidence="2" type="ORF">SAMN04489765_1597</name>
</gene>
<protein>
    <submittedName>
        <fullName evidence="2">HTH domain-containing protein</fullName>
    </submittedName>
</protein>
<reference evidence="3" key="1">
    <citation type="submission" date="2016-10" db="EMBL/GenBank/DDBJ databases">
        <authorList>
            <person name="Varghese N."/>
            <person name="Submissions S."/>
        </authorList>
    </citation>
    <scope>NUCLEOTIDE SEQUENCE [LARGE SCALE GENOMIC DNA]</scope>
    <source>
        <strain evidence="3">DSM 44142</strain>
    </source>
</reference>
<keyword evidence="3" id="KW-1185">Reference proteome</keyword>
<dbReference type="Pfam" id="PF13309">
    <property type="entry name" value="HTH_22"/>
    <property type="match status" value="1"/>
</dbReference>
<dbReference type="STRING" id="47312.SAMN04489765_1597"/>
<accession>A0A1H1D863</accession>
<evidence type="ECO:0000313" key="3">
    <source>
        <dbReference type="Proteomes" id="UP000183053"/>
    </source>
</evidence>
<dbReference type="EMBL" id="FNLF01000002">
    <property type="protein sequence ID" value="SDQ72717.1"/>
    <property type="molecule type" value="Genomic_DNA"/>
</dbReference>
<organism evidence="2 3">
    <name type="scientific">Tsukamurella pulmonis</name>
    <dbReference type="NCBI Taxonomy" id="47312"/>
    <lineage>
        <taxon>Bacteria</taxon>
        <taxon>Bacillati</taxon>
        <taxon>Actinomycetota</taxon>
        <taxon>Actinomycetes</taxon>
        <taxon>Mycobacteriales</taxon>
        <taxon>Tsukamurellaceae</taxon>
        <taxon>Tsukamurella</taxon>
    </lineage>
</organism>
<dbReference type="OrthoDB" id="4743071at2"/>